<dbReference type="PANTHER" id="PTHR30290">
    <property type="entry name" value="PERIPLASMIC BINDING COMPONENT OF ABC TRANSPORTER"/>
    <property type="match status" value="1"/>
</dbReference>
<dbReference type="CDD" id="cd08497">
    <property type="entry name" value="MbnE-like"/>
    <property type="match status" value="1"/>
</dbReference>
<dbReference type="InterPro" id="IPR039424">
    <property type="entry name" value="SBP_5"/>
</dbReference>
<name>A0A2T5VB98_9HYPH</name>
<evidence type="ECO:0000256" key="3">
    <source>
        <dbReference type="ARBA" id="ARBA00022729"/>
    </source>
</evidence>
<organism evidence="5 6">
    <name type="scientific">Breoghania corrubedonensis</name>
    <dbReference type="NCBI Taxonomy" id="665038"/>
    <lineage>
        <taxon>Bacteria</taxon>
        <taxon>Pseudomonadati</taxon>
        <taxon>Pseudomonadota</taxon>
        <taxon>Alphaproteobacteria</taxon>
        <taxon>Hyphomicrobiales</taxon>
        <taxon>Stappiaceae</taxon>
        <taxon>Breoghania</taxon>
    </lineage>
</organism>
<dbReference type="InterPro" id="IPR000914">
    <property type="entry name" value="SBP_5_dom"/>
</dbReference>
<dbReference type="OrthoDB" id="9803988at2"/>
<accession>A0A2T5VB98</accession>
<dbReference type="Gene3D" id="3.40.190.10">
    <property type="entry name" value="Periplasmic binding protein-like II"/>
    <property type="match status" value="1"/>
</dbReference>
<dbReference type="Proteomes" id="UP000244081">
    <property type="component" value="Unassembled WGS sequence"/>
</dbReference>
<dbReference type="PANTHER" id="PTHR30290:SF64">
    <property type="entry name" value="ABC TRANSPORTER PERIPLASMIC BINDING PROTEIN"/>
    <property type="match status" value="1"/>
</dbReference>
<dbReference type="Gene3D" id="3.10.105.10">
    <property type="entry name" value="Dipeptide-binding Protein, Domain 3"/>
    <property type="match status" value="1"/>
</dbReference>
<dbReference type="InterPro" id="IPR030678">
    <property type="entry name" value="Peptide/Ni-bd"/>
</dbReference>
<dbReference type="GO" id="GO:0042884">
    <property type="term" value="P:microcin transport"/>
    <property type="evidence" value="ECO:0007669"/>
    <property type="project" value="TreeGrafter"/>
</dbReference>
<dbReference type="GO" id="GO:0043190">
    <property type="term" value="C:ATP-binding cassette (ABC) transporter complex"/>
    <property type="evidence" value="ECO:0007669"/>
    <property type="project" value="InterPro"/>
</dbReference>
<comment type="subcellular location">
    <subcellularLocation>
        <location evidence="1">Periplasm</location>
    </subcellularLocation>
</comment>
<dbReference type="EMBL" id="QAYG01000003">
    <property type="protein sequence ID" value="PTW61025.1"/>
    <property type="molecule type" value="Genomic_DNA"/>
</dbReference>
<comment type="caution">
    <text evidence="5">The sequence shown here is derived from an EMBL/GenBank/DDBJ whole genome shotgun (WGS) entry which is preliminary data.</text>
</comment>
<proteinExistence type="inferred from homology"/>
<evidence type="ECO:0000259" key="4">
    <source>
        <dbReference type="Pfam" id="PF00496"/>
    </source>
</evidence>
<dbReference type="AlphaFoldDB" id="A0A2T5VB98"/>
<evidence type="ECO:0000313" key="5">
    <source>
        <dbReference type="EMBL" id="PTW61025.1"/>
    </source>
</evidence>
<protein>
    <submittedName>
        <fullName evidence="5">Peptide/nickel transport system substrate-binding protein</fullName>
    </submittedName>
</protein>
<dbReference type="GO" id="GO:1904680">
    <property type="term" value="F:peptide transmembrane transporter activity"/>
    <property type="evidence" value="ECO:0007669"/>
    <property type="project" value="TreeGrafter"/>
</dbReference>
<comment type="similarity">
    <text evidence="2">Belongs to the bacterial solute-binding protein 5 family.</text>
</comment>
<keyword evidence="6" id="KW-1185">Reference proteome</keyword>
<reference evidence="5 6" key="1">
    <citation type="submission" date="2018-04" db="EMBL/GenBank/DDBJ databases">
        <title>Genomic Encyclopedia of Archaeal and Bacterial Type Strains, Phase II (KMG-II): from individual species to whole genera.</title>
        <authorList>
            <person name="Goeker M."/>
        </authorList>
    </citation>
    <scope>NUCLEOTIDE SEQUENCE [LARGE SCALE GENOMIC DNA]</scope>
    <source>
        <strain evidence="5 6">DSM 23382</strain>
    </source>
</reference>
<evidence type="ECO:0000256" key="2">
    <source>
        <dbReference type="ARBA" id="ARBA00005695"/>
    </source>
</evidence>
<keyword evidence="3" id="KW-0732">Signal</keyword>
<dbReference type="GO" id="GO:0015833">
    <property type="term" value="P:peptide transport"/>
    <property type="evidence" value="ECO:0007669"/>
    <property type="project" value="TreeGrafter"/>
</dbReference>
<evidence type="ECO:0000256" key="1">
    <source>
        <dbReference type="ARBA" id="ARBA00004418"/>
    </source>
</evidence>
<gene>
    <name evidence="5" type="ORF">C8N35_103207</name>
</gene>
<dbReference type="SUPFAM" id="SSF53850">
    <property type="entry name" value="Periplasmic binding protein-like II"/>
    <property type="match status" value="1"/>
</dbReference>
<sequence length="642" mass="71910">MTATLFMVNAFVCRVRQSRPGQALLGASMRGLRQAPLLASLATLVIAGAMAFGLAATPSRADPAAGIAMHGDPTLPAGFKYLPYVNPDAPKGGTITLGVQGTFDSLNPFIIKGVAARGLWDYQFGNNVYESLLVRNRDEPFSLYGLLAESVETPPERDWVEFRLRKEAKFSDGTPVTAEDVIFSLALLRKSGRPHYRTWFKKIVRMESRDARTVRLIFEDGKDRELPLLIGLAPILPEHALDPADFDKSSLALPIGSGPYTVDKVDPGNSIVLKRNPDYWGANAPVKVGHDNFDEIRIEYFRDRNSLFEAFKKGIIDLLIETDPKRWAQSYNFPAVKKGDVIKQSFENNQPAGMTGFVFNVRRPIFSDIRVRRALVQLFDFEWVNKNLYYGLYERTRGYFDGSDLSSIDRPASDAEKVLLAPFPKAVDPQVMSGTWRPPHTDGSGTDRAPLANAVAMLREAGWTIRNSKMVDAKTGEPLAFEILTRSSDEERLALAYARTLKRIGIEVSVRTVDSAQYERRRIAFDYDMTVATWTASLSPGNEQTLRWSVASADQEGSFNFAGAREPALDAMIEAMLKARSRKDFVTAVRAFDRVLISGFYVVPLFHLPADWIARWRHVVPTETTPLTGYRLDTWWYDDTVQ</sequence>
<feature type="domain" description="Solute-binding protein family 5" evidence="4">
    <location>
        <begin position="143"/>
        <end position="548"/>
    </location>
</feature>
<dbReference type="GO" id="GO:0030288">
    <property type="term" value="C:outer membrane-bounded periplasmic space"/>
    <property type="evidence" value="ECO:0007669"/>
    <property type="project" value="TreeGrafter"/>
</dbReference>
<dbReference type="PIRSF" id="PIRSF002741">
    <property type="entry name" value="MppA"/>
    <property type="match status" value="1"/>
</dbReference>
<dbReference type="Pfam" id="PF00496">
    <property type="entry name" value="SBP_bac_5"/>
    <property type="match status" value="1"/>
</dbReference>
<evidence type="ECO:0000313" key="6">
    <source>
        <dbReference type="Proteomes" id="UP000244081"/>
    </source>
</evidence>